<dbReference type="EMBL" id="JAINUF010000003">
    <property type="protein sequence ID" value="KAJ8368448.1"/>
    <property type="molecule type" value="Genomic_DNA"/>
</dbReference>
<dbReference type="Proteomes" id="UP001152622">
    <property type="component" value="Chromosome 3"/>
</dbReference>
<accession>A0A9Q1J5X5</accession>
<organism evidence="2 3">
    <name type="scientific">Synaphobranchus kaupii</name>
    <name type="common">Kaup's arrowtooth eel</name>
    <dbReference type="NCBI Taxonomy" id="118154"/>
    <lineage>
        <taxon>Eukaryota</taxon>
        <taxon>Metazoa</taxon>
        <taxon>Chordata</taxon>
        <taxon>Craniata</taxon>
        <taxon>Vertebrata</taxon>
        <taxon>Euteleostomi</taxon>
        <taxon>Actinopterygii</taxon>
        <taxon>Neopterygii</taxon>
        <taxon>Teleostei</taxon>
        <taxon>Anguilliformes</taxon>
        <taxon>Synaphobranchidae</taxon>
        <taxon>Synaphobranchus</taxon>
    </lineage>
</organism>
<evidence type="ECO:0000256" key="1">
    <source>
        <dbReference type="SAM" id="MobiDB-lite"/>
    </source>
</evidence>
<name>A0A9Q1J5X5_SYNKA</name>
<evidence type="ECO:0000313" key="3">
    <source>
        <dbReference type="Proteomes" id="UP001152622"/>
    </source>
</evidence>
<feature type="region of interest" description="Disordered" evidence="1">
    <location>
        <begin position="65"/>
        <end position="91"/>
    </location>
</feature>
<reference evidence="2" key="1">
    <citation type="journal article" date="2023" name="Science">
        <title>Genome structures resolve the early diversification of teleost fishes.</title>
        <authorList>
            <person name="Parey E."/>
            <person name="Louis A."/>
            <person name="Montfort J."/>
            <person name="Bouchez O."/>
            <person name="Roques C."/>
            <person name="Iampietro C."/>
            <person name="Lluch J."/>
            <person name="Castinel A."/>
            <person name="Donnadieu C."/>
            <person name="Desvignes T."/>
            <person name="Floi Bucao C."/>
            <person name="Jouanno E."/>
            <person name="Wen M."/>
            <person name="Mejri S."/>
            <person name="Dirks R."/>
            <person name="Jansen H."/>
            <person name="Henkel C."/>
            <person name="Chen W.J."/>
            <person name="Zahm M."/>
            <person name="Cabau C."/>
            <person name="Klopp C."/>
            <person name="Thompson A.W."/>
            <person name="Robinson-Rechavi M."/>
            <person name="Braasch I."/>
            <person name="Lecointre G."/>
            <person name="Bobe J."/>
            <person name="Postlethwait J.H."/>
            <person name="Berthelot C."/>
            <person name="Roest Crollius H."/>
            <person name="Guiguen Y."/>
        </authorList>
    </citation>
    <scope>NUCLEOTIDE SEQUENCE</scope>
    <source>
        <strain evidence="2">WJC10195</strain>
    </source>
</reference>
<sequence>MKKARPLAAHFFFSNNLRRRRRFPVPQPRAALAAQDHAVRKCGSTPRGAHLKKCAVARLSPPRSLSAELGEEGSIRPQIDTAHHRRHEKTPVSFDPEVTFWRAVLKPAQVVRPETPTPCR</sequence>
<gene>
    <name evidence="2" type="ORF">SKAU_G00084760</name>
</gene>
<comment type="caution">
    <text evidence="2">The sequence shown here is derived from an EMBL/GenBank/DDBJ whole genome shotgun (WGS) entry which is preliminary data.</text>
</comment>
<evidence type="ECO:0000313" key="2">
    <source>
        <dbReference type="EMBL" id="KAJ8368448.1"/>
    </source>
</evidence>
<keyword evidence="3" id="KW-1185">Reference proteome</keyword>
<protein>
    <submittedName>
        <fullName evidence="2">Uncharacterized protein</fullName>
    </submittedName>
</protein>
<proteinExistence type="predicted"/>
<dbReference type="AlphaFoldDB" id="A0A9Q1J5X5"/>